<dbReference type="FunFam" id="1.20.58.1770:FF:000001">
    <property type="entry name" value="C-Jun-amino-terminal kinase-interacting protein 3 isoform X1"/>
    <property type="match status" value="1"/>
</dbReference>
<dbReference type="Pfam" id="PF19056">
    <property type="entry name" value="WD40_2"/>
    <property type="match status" value="1"/>
</dbReference>
<protein>
    <recommendedName>
        <fullName evidence="8">JNK-interacting protein 3</fullName>
    </recommendedName>
    <alternativeName>
        <fullName evidence="9">Protein sunday driver</fullName>
    </alternativeName>
</protein>
<dbReference type="InterPro" id="IPR032486">
    <property type="entry name" value="JIP_LZII"/>
</dbReference>
<dbReference type="PANTHER" id="PTHR13886">
    <property type="entry name" value="JNK/SAPK-ASSOCIATED PROTEIN"/>
    <property type="match status" value="1"/>
</dbReference>
<dbReference type="GO" id="GO:0016192">
    <property type="term" value="P:vesicle-mediated transport"/>
    <property type="evidence" value="ECO:0007669"/>
    <property type="project" value="TreeGrafter"/>
</dbReference>
<evidence type="ECO:0000256" key="6">
    <source>
        <dbReference type="ARBA" id="ARBA00059054"/>
    </source>
</evidence>
<dbReference type="Gene3D" id="1.20.58.1770">
    <property type="match status" value="1"/>
</dbReference>
<evidence type="ECO:0000313" key="14">
    <source>
        <dbReference type="EMBL" id="KAK7601206.1"/>
    </source>
</evidence>
<dbReference type="EMBL" id="JBBCAQ010000010">
    <property type="protein sequence ID" value="KAK7601206.1"/>
    <property type="molecule type" value="Genomic_DNA"/>
</dbReference>
<dbReference type="Pfam" id="PF09744">
    <property type="entry name" value="RH1"/>
    <property type="match status" value="1"/>
</dbReference>
<dbReference type="Gene3D" id="1.20.5.1000">
    <property type="entry name" value="arf6 gtpase in complex with a specific effector, jip4"/>
    <property type="match status" value="1"/>
</dbReference>
<evidence type="ECO:0000256" key="9">
    <source>
        <dbReference type="ARBA" id="ARBA00082388"/>
    </source>
</evidence>
<evidence type="ECO:0000256" key="8">
    <source>
        <dbReference type="ARBA" id="ARBA00069747"/>
    </source>
</evidence>
<dbReference type="GO" id="GO:0005078">
    <property type="term" value="F:MAP-kinase scaffold activity"/>
    <property type="evidence" value="ECO:0007669"/>
    <property type="project" value="InterPro"/>
</dbReference>
<dbReference type="GO" id="GO:0030159">
    <property type="term" value="F:signaling receptor complex adaptor activity"/>
    <property type="evidence" value="ECO:0007669"/>
    <property type="project" value="TreeGrafter"/>
</dbReference>
<comment type="similarity">
    <text evidence="2">Belongs to the JIP scaffold family.</text>
</comment>
<organism evidence="14 15">
    <name type="scientific">Parthenolecanium corni</name>
    <dbReference type="NCBI Taxonomy" id="536013"/>
    <lineage>
        <taxon>Eukaryota</taxon>
        <taxon>Metazoa</taxon>
        <taxon>Ecdysozoa</taxon>
        <taxon>Arthropoda</taxon>
        <taxon>Hexapoda</taxon>
        <taxon>Insecta</taxon>
        <taxon>Pterygota</taxon>
        <taxon>Neoptera</taxon>
        <taxon>Paraneoptera</taxon>
        <taxon>Hemiptera</taxon>
        <taxon>Sternorrhyncha</taxon>
        <taxon>Coccoidea</taxon>
        <taxon>Coccidae</taxon>
        <taxon>Parthenolecanium</taxon>
    </lineage>
</organism>
<feature type="compositionally biased region" description="Basic and acidic residues" evidence="11">
    <location>
        <begin position="413"/>
        <end position="425"/>
    </location>
</feature>
<gene>
    <name evidence="14" type="ORF">V9T40_008647</name>
</gene>
<dbReference type="Proteomes" id="UP001367676">
    <property type="component" value="Unassembled WGS sequence"/>
</dbReference>
<feature type="domain" description="RH2" evidence="13">
    <location>
        <begin position="436"/>
        <end position="508"/>
    </location>
</feature>
<feature type="region of interest" description="Disordered" evidence="11">
    <location>
        <begin position="250"/>
        <end position="310"/>
    </location>
</feature>
<dbReference type="GO" id="GO:0008432">
    <property type="term" value="F:JUN kinase binding"/>
    <property type="evidence" value="ECO:0007669"/>
    <property type="project" value="TreeGrafter"/>
</dbReference>
<dbReference type="FunFam" id="1.20.5.1000:FF:000001">
    <property type="entry name" value="C-Jun-amino-terminal kinase-interacting protein 3 isoform X2"/>
    <property type="match status" value="1"/>
</dbReference>
<dbReference type="InterPro" id="IPR039911">
    <property type="entry name" value="JIP3/JIP4"/>
</dbReference>
<feature type="domain" description="RH1" evidence="12">
    <location>
        <begin position="4"/>
        <end position="92"/>
    </location>
</feature>
<dbReference type="GO" id="GO:0048471">
    <property type="term" value="C:perinuclear region of cytoplasm"/>
    <property type="evidence" value="ECO:0007669"/>
    <property type="project" value="UniProtKB-SubCell"/>
</dbReference>
<dbReference type="InterPro" id="IPR034743">
    <property type="entry name" value="RH1"/>
</dbReference>
<dbReference type="InterPro" id="IPR036322">
    <property type="entry name" value="WD40_repeat_dom_sf"/>
</dbReference>
<comment type="subcellular location">
    <subcellularLocation>
        <location evidence="1">Cytoplasm</location>
        <location evidence="1">Perinuclear region</location>
    </subcellularLocation>
</comment>
<dbReference type="SUPFAM" id="SSF50978">
    <property type="entry name" value="WD40 repeat-like"/>
    <property type="match status" value="1"/>
</dbReference>
<feature type="compositionally biased region" description="Acidic residues" evidence="11">
    <location>
        <begin position="251"/>
        <end position="263"/>
    </location>
</feature>
<sequence>MEQETVYGSHEDSHAVMSEKVQSLAGSIYQEFERMIVKYDEEVVKDLMPLVVNVLECLDLSYTENQEHEVELELLREDNEQLVTQYEREKQLRKSADQKLLEMEDALEDERKDLTGKIDSLESIVRMLELKAKNSSDHVYRLEEKEQETKKDYAKLHERYTELFKTHMDCMERTKILMGSGDRVEVPGKTKIPSAPMSNTNGSSGPVSFGFTSLECANPLKSMGSMTDYPTIPASPTDNKQPNMCLKTELNAEDTDQIDDEREPSEKGWSETLGSISKDNSPDQDLSEDLPPILTPAGRSHTKREQRSSNTLYQELSFQDAETLGETEDGVDVAVNDNFFGMGKEVENLIMENNELLATKNALNVVKDDLIMKVDELTSEQEMFKEEIKSLQNLRSKLLQRVQELEDELKTARDEAEKLARSNKSDDEEDVPMAQRKRFTRVEMARVLLERNQYKERFMELQEAVRWSEMIRASKNDTNTNRKNKQGTFWKFFGSLFSSTGSPDSRTDTSTVPLGYVHYSAPTHQISPALETMRKRHINERRRGFDYLDPTDVYTEKARRAIEKKEQFRQVKAHVPKDDGRLRAYGWSLPIKNPGQPHIPPPAADSSHVPVPVIVFCRPLLENELGMKLWCATGVNLSGGRTRDGGDIVGASVFYSHPPSEDENGKANESEIDVENEEIDRINEELKLGEKLQLENEVPSMQRLSSLVWICTTTKSGSKVVIIDANNPGDILHMFTVCQAHLLCVASVPGATESDYSNEKTAIEDTCSVKEDILNGEYDSDAEKSCEMGKDLVIGKISFVSCATGSEEPPKMPSEPYIETDDSPKQFEVTENSLTPQTCLEENSVPLRRRLINEIKEGLVKDGLTDLPTDNDVAHEEMEKVSSVLPTIWLGAQNGYIFVHSAVSQWRRCLHSIKLKDSVVSIVHVLGRVICALADGTVAVFKRGPDGQWDLSKYHSVCLGPPNFSVRCLAAVHTRVWCGYKNKIHVLDPKTLKVLKSIDAHPRKDSQVRQMAWLGDGVWVSIRLDSTLRLYHAHTYEHLQDVDIEPYVSKMLGTGKLGFSFVRITALLISSHRLWIGTGNGVIISVPLSEYAGSSSNITTGRIPGGVVRVFSDPTTSEVTPSSFIPYCSMAQAQLSFHGFRDAVKFLVTVPGKGGMSAATTEKHESPIVENVSELEFLATMQVVCGGEGYIDFKAADDAEEAKDDAAHLIVWHVIFLHSTPVVPASNVVPYTPGGLKQTWPASASPQFSSFDEKMMLLQICYPNLNVVPLIPESVQIQSTLSEEQKKEVKDILTELIKIFKDSAPIRDTFSGMAFMLQNPHLMTMFLNASSSHKNNLPLANKEASVLMRALQLLRLFEAFVKSFSVPVLLQSMGEVSPEVASQGMSQLEELYKILGQNQAFSFFLEGLTFALKLQQSNPPAQAPKPNRSLGGALLSAKGGIVKGLGRIADVAFENVKDANDMIQSYSKQLKNVPFIGGVVEPAQNVFNSILDGMHMVIGETAESVGNALQSQGRQPLQRQETVSFTNTKNFELDEIMNL</sequence>
<keyword evidence="5 10" id="KW-0175">Coiled coil</keyword>
<keyword evidence="15" id="KW-1185">Reference proteome</keyword>
<keyword evidence="3" id="KW-0963">Cytoplasm</keyword>
<feature type="coiled-coil region" evidence="10">
    <location>
        <begin position="65"/>
        <end position="131"/>
    </location>
</feature>
<dbReference type="PROSITE" id="PS51776">
    <property type="entry name" value="RH1"/>
    <property type="match status" value="1"/>
</dbReference>
<dbReference type="GO" id="GO:0019894">
    <property type="term" value="F:kinesin binding"/>
    <property type="evidence" value="ECO:0007669"/>
    <property type="project" value="TreeGrafter"/>
</dbReference>
<reference evidence="14 15" key="1">
    <citation type="submission" date="2024-03" db="EMBL/GenBank/DDBJ databases">
        <title>Adaptation during the transition from Ophiocordyceps entomopathogen to insect associate is accompanied by gene loss and intensified selection.</title>
        <authorList>
            <person name="Ward C.M."/>
            <person name="Onetto C.A."/>
            <person name="Borneman A.R."/>
        </authorList>
    </citation>
    <scope>NUCLEOTIDE SEQUENCE [LARGE SCALE GENOMIC DNA]</scope>
    <source>
        <strain evidence="14">AWRI1</strain>
        <tissue evidence="14">Single Adult Female</tissue>
    </source>
</reference>
<proteinExistence type="inferred from homology"/>
<dbReference type="InterPro" id="IPR015943">
    <property type="entry name" value="WD40/YVTN_repeat-like_dom_sf"/>
</dbReference>
<dbReference type="PANTHER" id="PTHR13886:SF4">
    <property type="entry name" value="JNK-INTERACTING PROTEIN 3"/>
    <property type="match status" value="1"/>
</dbReference>
<comment type="caution">
    <text evidence="14">The sequence shown here is derived from an EMBL/GenBank/DDBJ whole genome shotgun (WGS) entry which is preliminary data.</text>
</comment>
<evidence type="ECO:0000256" key="2">
    <source>
        <dbReference type="ARBA" id="ARBA00009866"/>
    </source>
</evidence>
<dbReference type="Pfam" id="PF16471">
    <property type="entry name" value="JIP_LZII"/>
    <property type="match status" value="1"/>
</dbReference>
<evidence type="ECO:0000256" key="1">
    <source>
        <dbReference type="ARBA" id="ARBA00004556"/>
    </source>
</evidence>
<accession>A0AAN9Y6S9</accession>
<comment type="subunit">
    <text evidence="7">Forms homo- and heterooligomeric complexes. Binds the TPR motif-containing C-terminal of kinesin light chain, Klc. Pre-assembled syd scaffolding complexes are then transported as a cargo of kinesin, to the required subcellular location.</text>
</comment>
<comment type="function">
    <text evidence="6">The JNK-interacting protein (JIP) group of scaffold proteins selectively mediates JNK-signaling by aggregating specific components of the MAPK cascade to form a functional JNK signaling module. May function as a regulator of vesicle transport, through interactions with the JNK-signaling components and motor proteins. Syd is required for efficient kinesin-I mediated axonal transport.</text>
</comment>
<evidence type="ECO:0000259" key="12">
    <source>
        <dbReference type="PROSITE" id="PS51776"/>
    </source>
</evidence>
<keyword evidence="4" id="KW-0597">Phosphoprotein</keyword>
<name>A0AAN9Y6S9_9HEMI</name>
<evidence type="ECO:0000259" key="13">
    <source>
        <dbReference type="PROSITE" id="PS51777"/>
    </source>
</evidence>
<evidence type="ECO:0000256" key="10">
    <source>
        <dbReference type="SAM" id="Coils"/>
    </source>
</evidence>
<dbReference type="PROSITE" id="PS51777">
    <property type="entry name" value="RH2"/>
    <property type="match status" value="1"/>
</dbReference>
<evidence type="ECO:0000256" key="4">
    <source>
        <dbReference type="ARBA" id="ARBA00022553"/>
    </source>
</evidence>
<evidence type="ECO:0000256" key="11">
    <source>
        <dbReference type="SAM" id="MobiDB-lite"/>
    </source>
</evidence>
<feature type="region of interest" description="Disordered" evidence="11">
    <location>
        <begin position="413"/>
        <end position="432"/>
    </location>
</feature>
<dbReference type="Gene3D" id="2.130.10.10">
    <property type="entry name" value="YVTN repeat-like/Quinoprotein amine dehydrogenase"/>
    <property type="match status" value="1"/>
</dbReference>
<evidence type="ECO:0000256" key="5">
    <source>
        <dbReference type="ARBA" id="ARBA00023054"/>
    </source>
</evidence>
<dbReference type="InterPro" id="IPR034744">
    <property type="entry name" value="RH2"/>
</dbReference>
<evidence type="ECO:0000256" key="7">
    <source>
        <dbReference type="ARBA" id="ARBA00064055"/>
    </source>
</evidence>
<evidence type="ECO:0000313" key="15">
    <source>
        <dbReference type="Proteomes" id="UP001367676"/>
    </source>
</evidence>
<evidence type="ECO:0000256" key="3">
    <source>
        <dbReference type="ARBA" id="ARBA00022490"/>
    </source>
</evidence>